<keyword evidence="4 7" id="KW-0573">Peptidoglycan synthesis</keyword>
<reference evidence="8 9" key="1">
    <citation type="submission" date="2019-01" db="EMBL/GenBank/DDBJ databases">
        <title>Ktedonosporobacter rubrisoli SCAWS-G2.</title>
        <authorList>
            <person name="Huang Y."/>
            <person name="Yan B."/>
        </authorList>
    </citation>
    <scope>NUCLEOTIDE SEQUENCE [LARGE SCALE GENOMIC DNA]</scope>
    <source>
        <strain evidence="8 9">SCAWS-G2</strain>
    </source>
</reference>
<feature type="binding site" evidence="7">
    <location>
        <begin position="43"/>
        <end position="44"/>
    </location>
    <ligand>
        <name>substrate</name>
    </ligand>
</feature>
<name>A0A4P6JMJ1_KTERU</name>
<evidence type="ECO:0000256" key="3">
    <source>
        <dbReference type="ARBA" id="ARBA00022960"/>
    </source>
</evidence>
<comment type="catalytic activity">
    <reaction evidence="1 7">
        <text>L-glutamate = D-glutamate</text>
        <dbReference type="Rhea" id="RHEA:12813"/>
        <dbReference type="ChEBI" id="CHEBI:29985"/>
        <dbReference type="ChEBI" id="CHEBI:29986"/>
        <dbReference type="EC" id="5.1.1.3"/>
    </reaction>
</comment>
<keyword evidence="9" id="KW-1185">Reference proteome</keyword>
<dbReference type="RefSeq" id="WP_129887321.1">
    <property type="nucleotide sequence ID" value="NZ_CP035758.1"/>
</dbReference>
<dbReference type="GO" id="GO:0009252">
    <property type="term" value="P:peptidoglycan biosynthetic process"/>
    <property type="evidence" value="ECO:0007669"/>
    <property type="project" value="UniProtKB-UniRule"/>
</dbReference>
<comment type="similarity">
    <text evidence="7">Belongs to the aspartate/glutamate racemases family.</text>
</comment>
<dbReference type="KEGG" id="kbs:EPA93_10895"/>
<keyword evidence="5 7" id="KW-0413">Isomerase</keyword>
<dbReference type="InterPro" id="IPR004391">
    <property type="entry name" value="Glu_race"/>
</dbReference>
<dbReference type="SUPFAM" id="SSF53681">
    <property type="entry name" value="Aspartate/glutamate racemase"/>
    <property type="match status" value="2"/>
</dbReference>
<comment type="pathway">
    <text evidence="7">Cell wall biogenesis; peptidoglycan biosynthesis.</text>
</comment>
<evidence type="ECO:0000256" key="7">
    <source>
        <dbReference type="HAMAP-Rule" id="MF_00258"/>
    </source>
</evidence>
<gene>
    <name evidence="7" type="primary">murI</name>
    <name evidence="8" type="ORF">EPA93_10895</name>
</gene>
<dbReference type="Pfam" id="PF01177">
    <property type="entry name" value="Asp_Glu_race"/>
    <property type="match status" value="1"/>
</dbReference>
<dbReference type="EMBL" id="CP035758">
    <property type="protein sequence ID" value="QBD76488.1"/>
    <property type="molecule type" value="Genomic_DNA"/>
</dbReference>
<evidence type="ECO:0000256" key="4">
    <source>
        <dbReference type="ARBA" id="ARBA00022984"/>
    </source>
</evidence>
<keyword evidence="3 7" id="KW-0133">Cell shape</keyword>
<evidence type="ECO:0000313" key="8">
    <source>
        <dbReference type="EMBL" id="QBD76488.1"/>
    </source>
</evidence>
<sequence length="267" mass="28613">MNTSAPIGVFDSGMGGLSVLREIRALLPHEHLFYIADSGHAPYGDKTLEYVQQRALLLTSFLLEQGIKLLVIASNTTTAASAEVLRANFSVPIVAMEPAIKPAVAATKTGVIGILVTVATSESTRFSSLLKRFGQDVRLVTQTAPGLVEQIENGDLDGPQTRALVKKYTTPLLAAGADTIVLGSTHYPHLRPLLTDVVGPAITLIDTGRAVARQVQHILDTHGLANLTSEPGRERFWTSGDLALSQRVIMRLWGQAIDLQSLPAAYS</sequence>
<evidence type="ECO:0000256" key="6">
    <source>
        <dbReference type="ARBA" id="ARBA00023316"/>
    </source>
</evidence>
<feature type="binding site" evidence="7">
    <location>
        <begin position="75"/>
        <end position="76"/>
    </location>
    <ligand>
        <name>substrate</name>
    </ligand>
</feature>
<dbReference type="GO" id="GO:0008881">
    <property type="term" value="F:glutamate racemase activity"/>
    <property type="evidence" value="ECO:0007669"/>
    <property type="project" value="UniProtKB-UniRule"/>
</dbReference>
<dbReference type="GO" id="GO:0071555">
    <property type="term" value="P:cell wall organization"/>
    <property type="evidence" value="ECO:0007669"/>
    <property type="project" value="UniProtKB-KW"/>
</dbReference>
<dbReference type="GO" id="GO:0008360">
    <property type="term" value="P:regulation of cell shape"/>
    <property type="evidence" value="ECO:0007669"/>
    <property type="project" value="UniProtKB-KW"/>
</dbReference>
<evidence type="ECO:0000256" key="1">
    <source>
        <dbReference type="ARBA" id="ARBA00001602"/>
    </source>
</evidence>
<organism evidence="8 9">
    <name type="scientific">Ktedonosporobacter rubrisoli</name>
    <dbReference type="NCBI Taxonomy" id="2509675"/>
    <lineage>
        <taxon>Bacteria</taxon>
        <taxon>Bacillati</taxon>
        <taxon>Chloroflexota</taxon>
        <taxon>Ktedonobacteria</taxon>
        <taxon>Ktedonobacterales</taxon>
        <taxon>Ktedonosporobacteraceae</taxon>
        <taxon>Ktedonosporobacter</taxon>
    </lineage>
</organism>
<evidence type="ECO:0000256" key="5">
    <source>
        <dbReference type="ARBA" id="ARBA00023235"/>
    </source>
</evidence>
<dbReference type="Gene3D" id="3.40.50.1860">
    <property type="match status" value="2"/>
</dbReference>
<dbReference type="AlphaFoldDB" id="A0A4P6JMJ1"/>
<dbReference type="OrthoDB" id="9801055at2"/>
<dbReference type="PANTHER" id="PTHR21198">
    <property type="entry name" value="GLUTAMATE RACEMASE"/>
    <property type="match status" value="1"/>
</dbReference>
<dbReference type="UniPathway" id="UPA00219"/>
<comment type="function">
    <text evidence="7">Provides the (R)-glutamate required for cell wall biosynthesis.</text>
</comment>
<keyword evidence="6 7" id="KW-0961">Cell wall biogenesis/degradation</keyword>
<proteinExistence type="inferred from homology"/>
<protein>
    <recommendedName>
        <fullName evidence="2 7">Glutamate racemase</fullName>
        <ecNumber evidence="2 7">5.1.1.3</ecNumber>
    </recommendedName>
</protein>
<dbReference type="EC" id="5.1.1.3" evidence="2 7"/>
<dbReference type="InterPro" id="IPR001920">
    <property type="entry name" value="Asp/Glu_race"/>
</dbReference>
<comment type="caution">
    <text evidence="7">Lacks conserved residue(s) required for the propagation of feature annotation.</text>
</comment>
<evidence type="ECO:0000256" key="2">
    <source>
        <dbReference type="ARBA" id="ARBA00013090"/>
    </source>
</evidence>
<dbReference type="NCBIfam" id="TIGR00067">
    <property type="entry name" value="glut_race"/>
    <property type="match status" value="1"/>
</dbReference>
<feature type="binding site" evidence="7">
    <location>
        <begin position="11"/>
        <end position="12"/>
    </location>
    <ligand>
        <name>substrate</name>
    </ligand>
</feature>
<dbReference type="Proteomes" id="UP000290365">
    <property type="component" value="Chromosome"/>
</dbReference>
<feature type="binding site" evidence="7">
    <location>
        <begin position="185"/>
        <end position="186"/>
    </location>
    <ligand>
        <name>substrate</name>
    </ligand>
</feature>
<evidence type="ECO:0000313" key="9">
    <source>
        <dbReference type="Proteomes" id="UP000290365"/>
    </source>
</evidence>
<dbReference type="PANTHER" id="PTHR21198:SF2">
    <property type="entry name" value="GLUTAMATE RACEMASE"/>
    <property type="match status" value="1"/>
</dbReference>
<dbReference type="HAMAP" id="MF_00258">
    <property type="entry name" value="Glu_racemase"/>
    <property type="match status" value="1"/>
</dbReference>
<dbReference type="InterPro" id="IPR015942">
    <property type="entry name" value="Asp/Glu/hydantoin_racemase"/>
</dbReference>
<accession>A0A4P6JMJ1</accession>